<dbReference type="Proteomes" id="UP000735302">
    <property type="component" value="Unassembled WGS sequence"/>
</dbReference>
<name>A0AAV4BM75_9GAST</name>
<evidence type="ECO:0000313" key="2">
    <source>
        <dbReference type="EMBL" id="GFO19918.1"/>
    </source>
</evidence>
<keyword evidence="3" id="KW-1185">Reference proteome</keyword>
<comment type="caution">
    <text evidence="2">The sequence shown here is derived from an EMBL/GenBank/DDBJ whole genome shotgun (WGS) entry which is preliminary data.</text>
</comment>
<accession>A0AAV4BM75</accession>
<evidence type="ECO:0000256" key="1">
    <source>
        <dbReference type="SAM" id="MobiDB-lite"/>
    </source>
</evidence>
<protein>
    <recommendedName>
        <fullName evidence="4">Endonuclease/exonuclease/phosphatase domain-containing protein</fullName>
    </recommendedName>
</protein>
<gene>
    <name evidence="2" type="ORF">PoB_004642300</name>
</gene>
<dbReference type="AlphaFoldDB" id="A0AAV4BM75"/>
<dbReference type="EMBL" id="BLXT01005117">
    <property type="protein sequence ID" value="GFO19918.1"/>
    <property type="molecule type" value="Genomic_DNA"/>
</dbReference>
<evidence type="ECO:0008006" key="4">
    <source>
        <dbReference type="Google" id="ProtNLM"/>
    </source>
</evidence>
<reference evidence="2 3" key="1">
    <citation type="journal article" date="2021" name="Elife">
        <title>Chloroplast acquisition without the gene transfer in kleptoplastic sea slugs, Plakobranchus ocellatus.</title>
        <authorList>
            <person name="Maeda T."/>
            <person name="Takahashi S."/>
            <person name="Yoshida T."/>
            <person name="Shimamura S."/>
            <person name="Takaki Y."/>
            <person name="Nagai Y."/>
            <person name="Toyoda A."/>
            <person name="Suzuki Y."/>
            <person name="Arimoto A."/>
            <person name="Ishii H."/>
            <person name="Satoh N."/>
            <person name="Nishiyama T."/>
            <person name="Hasebe M."/>
            <person name="Maruyama T."/>
            <person name="Minagawa J."/>
            <person name="Obokata J."/>
            <person name="Shigenobu S."/>
        </authorList>
    </citation>
    <scope>NUCLEOTIDE SEQUENCE [LARGE SCALE GENOMIC DNA]</scope>
</reference>
<feature type="region of interest" description="Disordered" evidence="1">
    <location>
        <begin position="118"/>
        <end position="157"/>
    </location>
</feature>
<proteinExistence type="predicted"/>
<feature type="compositionally biased region" description="Pro residues" evidence="1">
    <location>
        <begin position="142"/>
        <end position="157"/>
    </location>
</feature>
<feature type="non-terminal residue" evidence="2">
    <location>
        <position position="274"/>
    </location>
</feature>
<organism evidence="2 3">
    <name type="scientific">Plakobranchus ocellatus</name>
    <dbReference type="NCBI Taxonomy" id="259542"/>
    <lineage>
        <taxon>Eukaryota</taxon>
        <taxon>Metazoa</taxon>
        <taxon>Spiralia</taxon>
        <taxon>Lophotrochozoa</taxon>
        <taxon>Mollusca</taxon>
        <taxon>Gastropoda</taxon>
        <taxon>Heterobranchia</taxon>
        <taxon>Euthyneura</taxon>
        <taxon>Panpulmonata</taxon>
        <taxon>Sacoglossa</taxon>
        <taxon>Placobranchoidea</taxon>
        <taxon>Plakobranchidae</taxon>
        <taxon>Plakobranchus</taxon>
    </lineage>
</organism>
<sequence length="274" mass="29628">MLERPYQILVCDLNAHSPSWGNRKSDWAGQTIEKITLDLGREQSGADKNEAKRNRPQVVRCCSANAAGRNPHDGSANRCTCPRSSLNTGQSSKGSQGLEMTGVGAHVRALPAVSALRSAENVRTPPSNQPSVPPIRQGQPHPATPASPPLPLQPVPESPVVVANAGQARLVGKPGKRGPLPPLPTHERPTHKEIALRLPCPLVSSPFATLPPRTAQHQSTSGSTSGPFLNYQSVEVYVGRTKFLVTNSYLRSNPKQHLQKDELRAMLERPYNIL</sequence>
<evidence type="ECO:0000313" key="3">
    <source>
        <dbReference type="Proteomes" id="UP000735302"/>
    </source>
</evidence>